<dbReference type="SUPFAM" id="SSF52096">
    <property type="entry name" value="ClpP/crotonase"/>
    <property type="match status" value="1"/>
</dbReference>
<dbReference type="PANTHER" id="PTHR35984:SF1">
    <property type="entry name" value="PERIPLASMIC SERINE PROTEASE"/>
    <property type="match status" value="1"/>
</dbReference>
<evidence type="ECO:0000256" key="1">
    <source>
        <dbReference type="SAM" id="Phobius"/>
    </source>
</evidence>
<evidence type="ECO:0000313" key="3">
    <source>
        <dbReference type="Proteomes" id="UP000076268"/>
    </source>
</evidence>
<dbReference type="Gene3D" id="3.90.226.10">
    <property type="entry name" value="2-enoyl-CoA Hydratase, Chain A, domain 1"/>
    <property type="match status" value="1"/>
</dbReference>
<comment type="caution">
    <text evidence="2">The sequence shown here is derived from an EMBL/GenBank/DDBJ whole genome shotgun (WGS) entry which is preliminary data.</text>
</comment>
<keyword evidence="1" id="KW-0472">Membrane</keyword>
<reference evidence="2 3" key="1">
    <citation type="submission" date="2016-02" db="EMBL/GenBank/DDBJ databases">
        <title>Anaerosporomusa subterraneum gen. nov., sp. nov., a spore-forming obligate anaerobe isolated from saprolite.</title>
        <authorList>
            <person name="Choi J.K."/>
            <person name="Shah M."/>
            <person name="Yee N."/>
        </authorList>
    </citation>
    <scope>NUCLEOTIDE SEQUENCE [LARGE SCALE GENOMIC DNA]</scope>
    <source>
        <strain evidence="2 3">RU4</strain>
    </source>
</reference>
<gene>
    <name evidence="2" type="ORF">AXX12_05705</name>
</gene>
<dbReference type="InterPro" id="IPR029045">
    <property type="entry name" value="ClpP/crotonase-like_dom_sf"/>
</dbReference>
<accession>A0A154BS75</accession>
<name>A0A154BS75_ANASB</name>
<evidence type="ECO:0000313" key="2">
    <source>
        <dbReference type="EMBL" id="KYZ76822.1"/>
    </source>
</evidence>
<feature type="transmembrane region" description="Helical" evidence="1">
    <location>
        <begin position="12"/>
        <end position="32"/>
    </location>
</feature>
<dbReference type="NCBIfam" id="NF047768">
    <property type="entry name" value="Clp_like_SDH"/>
    <property type="match status" value="1"/>
</dbReference>
<dbReference type="GO" id="GO:0016020">
    <property type="term" value="C:membrane"/>
    <property type="evidence" value="ECO:0007669"/>
    <property type="project" value="InterPro"/>
</dbReference>
<keyword evidence="3" id="KW-1185">Reference proteome</keyword>
<evidence type="ECO:0008006" key="4">
    <source>
        <dbReference type="Google" id="ProtNLM"/>
    </source>
</evidence>
<dbReference type="InterPro" id="IPR002825">
    <property type="entry name" value="Pept_S49_ser-pept_pro"/>
</dbReference>
<dbReference type="EMBL" id="LSGP01000017">
    <property type="protein sequence ID" value="KYZ76822.1"/>
    <property type="molecule type" value="Genomic_DNA"/>
</dbReference>
<keyword evidence="1" id="KW-1133">Transmembrane helix</keyword>
<organism evidence="2 3">
    <name type="scientific">Anaerosporomusa subterranea</name>
    <dbReference type="NCBI Taxonomy" id="1794912"/>
    <lineage>
        <taxon>Bacteria</taxon>
        <taxon>Bacillati</taxon>
        <taxon>Bacillota</taxon>
        <taxon>Negativicutes</taxon>
        <taxon>Acetonemataceae</taxon>
        <taxon>Anaerosporomusa</taxon>
    </lineage>
</organism>
<dbReference type="STRING" id="1794912.AXX12_05705"/>
<protein>
    <recommendedName>
        <fullName evidence="4">Peptidase S49 domain-containing protein</fullName>
    </recommendedName>
</protein>
<dbReference type="Pfam" id="PF01972">
    <property type="entry name" value="SDH_protease"/>
    <property type="match status" value="1"/>
</dbReference>
<dbReference type="OrthoDB" id="9806253at2"/>
<dbReference type="AlphaFoldDB" id="A0A154BS75"/>
<proteinExistence type="predicted"/>
<dbReference type="Proteomes" id="UP000076268">
    <property type="component" value="Unassembled WGS sequence"/>
</dbReference>
<sequence>MSLRDKEVLALNISITDILWIVFLLFTVTPMLQQRSIATRRLSLLRKIEQQRQSRVISLIHRQEAISLLGIPLSRYINVEDSEHILRAIRLTPDDMPLDLILHTPGGLVLASEQIARALQQHPAKITVFVPHYAMSGGTMIALAADEIVLDPNAVLGPVDPQLGQYPAASILKAVQQKSINRVDDNTLILADMAEKALRQVQEFVKSLLLDKLSEEKADALARTLSEGRWTHDYPITCEKLREMGLPTICNEMPLEVYELMELYPQPAQQRPSVQYIPLPYSKRTP</sequence>
<dbReference type="PANTHER" id="PTHR35984">
    <property type="entry name" value="PERIPLASMIC SERINE PROTEASE"/>
    <property type="match status" value="1"/>
</dbReference>
<keyword evidence="1" id="KW-0812">Transmembrane</keyword>